<feature type="compositionally biased region" description="Acidic residues" evidence="1">
    <location>
        <begin position="75"/>
        <end position="101"/>
    </location>
</feature>
<name>A0A7I7U346_MYCPF</name>
<keyword evidence="2" id="KW-0472">Membrane</keyword>
<keyword evidence="2" id="KW-0812">Transmembrane</keyword>
<keyword evidence="2" id="KW-1133">Transmembrane helix</keyword>
<dbReference type="RefSeq" id="WP_163766556.1">
    <property type="nucleotide sequence ID" value="NZ_AP022598.1"/>
</dbReference>
<feature type="compositionally biased region" description="Acidic residues" evidence="1">
    <location>
        <begin position="109"/>
        <end position="127"/>
    </location>
</feature>
<accession>A0A7I7U346</accession>
<dbReference type="EMBL" id="AP022598">
    <property type="protein sequence ID" value="BBY75762.1"/>
    <property type="molecule type" value="Genomic_DNA"/>
</dbReference>
<dbReference type="InterPro" id="IPR024079">
    <property type="entry name" value="MetalloPept_cat_dom_sf"/>
</dbReference>
<dbReference type="AlphaFoldDB" id="A0A7I7U346"/>
<feature type="compositionally biased region" description="Low complexity" evidence="1">
    <location>
        <begin position="164"/>
        <end position="176"/>
    </location>
</feature>
<sequence length="585" mass="61580">MAQANRAGQLGNASVRRAESFAVRRWLAAGAASVGMGAALLGLSLIDAQIGVAAAESPDTSSSVSASDSASDSNPDSDTDSDEVSSDTGTEDGDTDDAADDSADHSDDSSDPDTEADEAVAEDEETEAREVPARSRSHAKVAVTAAPDREPADAPEEDSSDPIVVSPAPTAVVTPAGTSTSWDALAERRQQSAAKAIAEFMAAAQTWIVALPVNDPAKQNLTSTLNFVRNTFFNLDPMLDPVQISGQLDGPVTGTINAVDPEGDPITVRLNRRPQYGTVALNPDGTYTYTPGQGFAGVDSFSVTAIDRGAHVNLLDLLGRPGTTTGILVNQGALKFSFTYDGEVVWTDEARTALQTGADSLARYFMVTTPVTLTIKAVGRNSGFASATSPSVSDSPGFHRTVVQNKILTGRDSNGDEFDGDIDFNLSASWSFTSEIAADEYDFVGTVMHELLHTFGFDASIGPAGKNTQRTWTIFDSFVVTAGGVRTVDRRRYVWNSAFDPNLTGGNGGLFFGGANAVAANNGNLVPLLTVNPWDGGSSVTHLDDRFYTGNNVKMMNAYLPEGIAVRVLSPIERGILKDLGYRVA</sequence>
<evidence type="ECO:0000313" key="3">
    <source>
        <dbReference type="EMBL" id="BBY75762.1"/>
    </source>
</evidence>
<dbReference type="Gene3D" id="2.60.40.3440">
    <property type="match status" value="1"/>
</dbReference>
<reference evidence="3 4" key="1">
    <citation type="journal article" date="2019" name="Emerg. Microbes Infect.">
        <title>Comprehensive subspecies identification of 175 nontuberculous mycobacteria species based on 7547 genomic profiles.</title>
        <authorList>
            <person name="Matsumoto Y."/>
            <person name="Kinjo T."/>
            <person name="Motooka D."/>
            <person name="Nabeya D."/>
            <person name="Jung N."/>
            <person name="Uechi K."/>
            <person name="Horii T."/>
            <person name="Iida T."/>
            <person name="Fujita J."/>
            <person name="Nakamura S."/>
        </authorList>
    </citation>
    <scope>NUCLEOTIDE SEQUENCE [LARGE SCALE GENOMIC DNA]</scope>
    <source>
        <strain evidence="3 4">JCM 6367</strain>
    </source>
</reference>
<protein>
    <submittedName>
        <fullName evidence="3">Uncharacterized protein</fullName>
    </submittedName>
</protein>
<feature type="region of interest" description="Disordered" evidence="1">
    <location>
        <begin position="54"/>
        <end position="176"/>
    </location>
</feature>
<feature type="transmembrane region" description="Helical" evidence="2">
    <location>
        <begin position="26"/>
        <end position="46"/>
    </location>
</feature>
<gene>
    <name evidence="3" type="ORF">MPRF_26610</name>
</gene>
<proteinExistence type="predicted"/>
<dbReference type="Pfam" id="PF17963">
    <property type="entry name" value="Big_9"/>
    <property type="match status" value="1"/>
</dbReference>
<dbReference type="Proteomes" id="UP000466554">
    <property type="component" value="Chromosome"/>
</dbReference>
<dbReference type="GO" id="GO:0008237">
    <property type="term" value="F:metallopeptidase activity"/>
    <property type="evidence" value="ECO:0007669"/>
    <property type="project" value="InterPro"/>
</dbReference>
<feature type="compositionally biased region" description="Low complexity" evidence="1">
    <location>
        <begin position="57"/>
        <end position="74"/>
    </location>
</feature>
<dbReference type="Gene3D" id="3.40.390.10">
    <property type="entry name" value="Collagenase (Catalytic Domain)"/>
    <property type="match status" value="1"/>
</dbReference>
<evidence type="ECO:0000256" key="2">
    <source>
        <dbReference type="SAM" id="Phobius"/>
    </source>
</evidence>
<organism evidence="3 4">
    <name type="scientific">Mycolicibacterium parafortuitum</name>
    <name type="common">Mycobacterium parafortuitum</name>
    <dbReference type="NCBI Taxonomy" id="39692"/>
    <lineage>
        <taxon>Bacteria</taxon>
        <taxon>Bacillati</taxon>
        <taxon>Actinomycetota</taxon>
        <taxon>Actinomycetes</taxon>
        <taxon>Mycobacteriales</taxon>
        <taxon>Mycobacteriaceae</taxon>
        <taxon>Mycolicibacterium</taxon>
    </lineage>
</organism>
<evidence type="ECO:0000313" key="4">
    <source>
        <dbReference type="Proteomes" id="UP000466554"/>
    </source>
</evidence>
<evidence type="ECO:0000256" key="1">
    <source>
        <dbReference type="SAM" id="MobiDB-lite"/>
    </source>
</evidence>